<dbReference type="InterPro" id="IPR027359">
    <property type="entry name" value="Volt_channel_dom_sf"/>
</dbReference>
<evidence type="ECO:0000256" key="4">
    <source>
        <dbReference type="ARBA" id="ARBA00022692"/>
    </source>
</evidence>
<dbReference type="GO" id="GO:0005249">
    <property type="term" value="F:voltage-gated potassium channel activity"/>
    <property type="evidence" value="ECO:0007669"/>
    <property type="project" value="InterPro"/>
</dbReference>
<evidence type="ECO:0000259" key="13">
    <source>
        <dbReference type="Pfam" id="PF00520"/>
    </source>
</evidence>
<evidence type="ECO:0000256" key="2">
    <source>
        <dbReference type="ARBA" id="ARBA00022448"/>
    </source>
</evidence>
<protein>
    <submittedName>
        <fullName evidence="14">Ion transport protein</fullName>
    </submittedName>
</protein>
<dbReference type="SUPFAM" id="SSF81324">
    <property type="entry name" value="Voltage-gated potassium channels"/>
    <property type="match status" value="1"/>
</dbReference>
<proteinExistence type="predicted"/>
<dbReference type="InterPro" id="IPR028325">
    <property type="entry name" value="VG_K_chnl"/>
</dbReference>
<dbReference type="Gene3D" id="1.10.287.70">
    <property type="match status" value="1"/>
</dbReference>
<dbReference type="PANTHER" id="PTHR11537">
    <property type="entry name" value="VOLTAGE-GATED POTASSIUM CHANNEL"/>
    <property type="match status" value="1"/>
</dbReference>
<sequence length="462" mass="51819">MMFFHPLARREKSSSAFEHEQQGSQEEEREGSSPGGQERPSSSGGGADAVKGTPQPTSKVRMRLKTILDRAVSDLPESPHNRVCESYGTEFTVFLRFKGRTRMATWTQFDTLIDLQRSFFAVFHFPERVLTAFLLNKVRLVVVPQRRRRNGKVTERTPELLSVLSQIHPGIIIEAHSDMWEAWCKHASSGQLVRRFSLDGRVRGQKQKSLTRRIDLVLNEPDSGRLPFALSMLINLLILVSSVTFVVETLPLLKDTDGTKGVLKSLETFCVSAFTVEIIARFLVAEDQGKFVRTAMNVVDFIAIMPFYIDLFSSETPIPGLSILRVLRLARVLRLFKVMKTFVSVLSGTVSSSSTPLSMLTFFLSITMVLFSSILYYAERGTYDEELEETGGVPVPLLGKLKDSCQAVYEQSPFDSIISTFWVVCQTMTVVGYGDTEILSPLGKFIGTCTIQKTIKRELSVK</sequence>
<dbReference type="EMBL" id="CP151502">
    <property type="protein sequence ID" value="WZN59565.1"/>
    <property type="molecule type" value="Genomic_DNA"/>
</dbReference>
<feature type="domain" description="Ion transport" evidence="13">
    <location>
        <begin position="230"/>
        <end position="436"/>
    </location>
</feature>
<keyword evidence="9" id="KW-0406">Ion transport</keyword>
<evidence type="ECO:0000256" key="3">
    <source>
        <dbReference type="ARBA" id="ARBA00022538"/>
    </source>
</evidence>
<dbReference type="Proteomes" id="UP001472866">
    <property type="component" value="Chromosome 02"/>
</dbReference>
<evidence type="ECO:0000256" key="1">
    <source>
        <dbReference type="ARBA" id="ARBA00004141"/>
    </source>
</evidence>
<keyword evidence="11" id="KW-0407">Ion channel</keyword>
<evidence type="ECO:0000256" key="11">
    <source>
        <dbReference type="ARBA" id="ARBA00023303"/>
    </source>
</evidence>
<keyword evidence="8" id="KW-1133">Transmembrane helix</keyword>
<keyword evidence="2" id="KW-0813">Transport</keyword>
<keyword evidence="10" id="KW-0472">Membrane</keyword>
<keyword evidence="3" id="KW-0633">Potassium transport</keyword>
<dbReference type="PANTHER" id="PTHR11537:SF254">
    <property type="entry name" value="POTASSIUM VOLTAGE-GATED CHANNEL PROTEIN SHAB"/>
    <property type="match status" value="1"/>
</dbReference>
<accession>A0AAX4P0E7</accession>
<comment type="subcellular location">
    <subcellularLocation>
        <location evidence="1">Membrane</location>
        <topology evidence="1">Multi-pass membrane protein</topology>
    </subcellularLocation>
</comment>
<dbReference type="InterPro" id="IPR005821">
    <property type="entry name" value="Ion_trans_dom"/>
</dbReference>
<organism evidence="14 15">
    <name type="scientific">Chloropicon roscoffensis</name>
    <dbReference type="NCBI Taxonomy" id="1461544"/>
    <lineage>
        <taxon>Eukaryota</taxon>
        <taxon>Viridiplantae</taxon>
        <taxon>Chlorophyta</taxon>
        <taxon>Chloropicophyceae</taxon>
        <taxon>Chloropicales</taxon>
        <taxon>Chloropicaceae</taxon>
        <taxon>Chloropicon</taxon>
    </lineage>
</organism>
<gene>
    <name evidence="14" type="ORF">HKI87_02g10910</name>
</gene>
<evidence type="ECO:0000256" key="8">
    <source>
        <dbReference type="ARBA" id="ARBA00022989"/>
    </source>
</evidence>
<keyword evidence="6" id="KW-0851">Voltage-gated channel</keyword>
<name>A0AAX4P0E7_9CHLO</name>
<evidence type="ECO:0000256" key="7">
    <source>
        <dbReference type="ARBA" id="ARBA00022958"/>
    </source>
</evidence>
<dbReference type="PRINTS" id="PR00169">
    <property type="entry name" value="KCHANNEL"/>
</dbReference>
<dbReference type="Gene3D" id="1.20.120.350">
    <property type="entry name" value="Voltage-gated potassium channels. Chain C"/>
    <property type="match status" value="1"/>
</dbReference>
<evidence type="ECO:0000256" key="9">
    <source>
        <dbReference type="ARBA" id="ARBA00023065"/>
    </source>
</evidence>
<feature type="compositionally biased region" description="Basic and acidic residues" evidence="12">
    <location>
        <begin position="8"/>
        <end position="21"/>
    </location>
</feature>
<dbReference type="GO" id="GO:0008076">
    <property type="term" value="C:voltage-gated potassium channel complex"/>
    <property type="evidence" value="ECO:0007669"/>
    <property type="project" value="InterPro"/>
</dbReference>
<evidence type="ECO:0000256" key="6">
    <source>
        <dbReference type="ARBA" id="ARBA00022882"/>
    </source>
</evidence>
<feature type="region of interest" description="Disordered" evidence="12">
    <location>
        <begin position="1"/>
        <end position="60"/>
    </location>
</feature>
<evidence type="ECO:0000313" key="15">
    <source>
        <dbReference type="Proteomes" id="UP001472866"/>
    </source>
</evidence>
<keyword evidence="5" id="KW-0631">Potassium channel</keyword>
<evidence type="ECO:0000256" key="12">
    <source>
        <dbReference type="SAM" id="MobiDB-lite"/>
    </source>
</evidence>
<dbReference type="AlphaFoldDB" id="A0AAX4P0E7"/>
<dbReference type="GO" id="GO:0001508">
    <property type="term" value="P:action potential"/>
    <property type="evidence" value="ECO:0007669"/>
    <property type="project" value="TreeGrafter"/>
</dbReference>
<keyword evidence="15" id="KW-1185">Reference proteome</keyword>
<keyword evidence="7" id="KW-0630">Potassium</keyword>
<reference evidence="14 15" key="1">
    <citation type="submission" date="2024-03" db="EMBL/GenBank/DDBJ databases">
        <title>Complete genome sequence of the green alga Chloropicon roscoffensis RCC1871.</title>
        <authorList>
            <person name="Lemieux C."/>
            <person name="Pombert J.-F."/>
            <person name="Otis C."/>
            <person name="Turmel M."/>
        </authorList>
    </citation>
    <scope>NUCLEOTIDE SEQUENCE [LARGE SCALE GENOMIC DNA]</scope>
    <source>
        <strain evidence="14 15">RCC1871</strain>
    </source>
</reference>
<dbReference type="Pfam" id="PF00520">
    <property type="entry name" value="Ion_trans"/>
    <property type="match status" value="1"/>
</dbReference>
<evidence type="ECO:0000256" key="10">
    <source>
        <dbReference type="ARBA" id="ARBA00023136"/>
    </source>
</evidence>
<evidence type="ECO:0000256" key="5">
    <source>
        <dbReference type="ARBA" id="ARBA00022826"/>
    </source>
</evidence>
<keyword evidence="4" id="KW-0812">Transmembrane</keyword>
<evidence type="ECO:0000313" key="14">
    <source>
        <dbReference type="EMBL" id="WZN59565.1"/>
    </source>
</evidence>